<feature type="region of interest" description="Disordered" evidence="18">
    <location>
        <begin position="106"/>
        <end position="126"/>
    </location>
</feature>
<evidence type="ECO:0000256" key="16">
    <source>
        <dbReference type="PIRSR" id="PIRSR601577-2"/>
    </source>
</evidence>
<dbReference type="SUPFAM" id="SSF55486">
    <property type="entry name" value="Metalloproteases ('zincins'), catalytic domain"/>
    <property type="match status" value="1"/>
</dbReference>
<comment type="caution">
    <text evidence="19">The sequence shown here is derived from an EMBL/GenBank/DDBJ whole genome shotgun (WGS) entry which is preliminary data.</text>
</comment>
<feature type="active site" evidence="15">
    <location>
        <position position="54"/>
    </location>
</feature>
<keyword evidence="20" id="KW-1185">Reference proteome</keyword>
<evidence type="ECO:0000256" key="4">
    <source>
        <dbReference type="ARBA" id="ARBA00022670"/>
    </source>
</evidence>
<dbReference type="PANTHER" id="PTHR10942:SF0">
    <property type="entry name" value="LEISHMANOLYSIN-LIKE PEPTIDASE"/>
    <property type="match status" value="1"/>
</dbReference>
<evidence type="ECO:0000256" key="9">
    <source>
        <dbReference type="ARBA" id="ARBA00022889"/>
    </source>
</evidence>
<keyword evidence="13" id="KW-1015">Disulfide bond</keyword>
<comment type="cofactor">
    <cofactor evidence="16 17">
        <name>Zn(2+)</name>
        <dbReference type="ChEBI" id="CHEBI:29105"/>
    </cofactor>
    <text evidence="16 17">Binds 1 zinc ion per subunit.</text>
</comment>
<dbReference type="GO" id="GO:0004222">
    <property type="term" value="F:metalloendopeptidase activity"/>
    <property type="evidence" value="ECO:0007669"/>
    <property type="project" value="UniProtKB-UniRule"/>
</dbReference>
<evidence type="ECO:0000256" key="17">
    <source>
        <dbReference type="RuleBase" id="RU366077"/>
    </source>
</evidence>
<evidence type="ECO:0000256" key="6">
    <source>
        <dbReference type="ARBA" id="ARBA00022729"/>
    </source>
</evidence>
<dbReference type="GO" id="GO:0046872">
    <property type="term" value="F:metal ion binding"/>
    <property type="evidence" value="ECO:0007669"/>
    <property type="project" value="UniProtKB-KW"/>
</dbReference>
<feature type="binding site" evidence="16">
    <location>
        <position position="53"/>
    </location>
    <ligand>
        <name>Zn(2+)</name>
        <dbReference type="ChEBI" id="CHEBI:29105"/>
        <note>catalytic</note>
    </ligand>
</feature>
<evidence type="ECO:0000256" key="8">
    <source>
        <dbReference type="ARBA" id="ARBA00022833"/>
    </source>
</evidence>
<dbReference type="EMBL" id="AHKC01016695">
    <property type="protein sequence ID" value="EKF28119.1"/>
    <property type="molecule type" value="Genomic_DNA"/>
</dbReference>
<accession>K2MR84</accession>
<dbReference type="Gene3D" id="2.30.34.10">
    <property type="entry name" value="Leishmanolysin domain 4"/>
    <property type="match status" value="1"/>
</dbReference>
<dbReference type="EC" id="3.4.24.-" evidence="17"/>
<comment type="subcellular location">
    <subcellularLocation>
        <location evidence="2">Membrane</location>
    </subcellularLocation>
</comment>
<evidence type="ECO:0000256" key="3">
    <source>
        <dbReference type="ARBA" id="ARBA00005860"/>
    </source>
</evidence>
<dbReference type="Proteomes" id="UP000007350">
    <property type="component" value="Unassembled WGS sequence"/>
</dbReference>
<keyword evidence="9" id="KW-0130">Cell adhesion</keyword>
<evidence type="ECO:0000256" key="7">
    <source>
        <dbReference type="ARBA" id="ARBA00022801"/>
    </source>
</evidence>
<evidence type="ECO:0000313" key="19">
    <source>
        <dbReference type="EMBL" id="EKF28119.1"/>
    </source>
</evidence>
<evidence type="ECO:0000256" key="11">
    <source>
        <dbReference type="ARBA" id="ARBA00023136"/>
    </source>
</evidence>
<keyword evidence="8 16" id="KW-0862">Zinc</keyword>
<keyword evidence="6" id="KW-0732">Signal</keyword>
<dbReference type="PANTHER" id="PTHR10942">
    <property type="entry name" value="LEISHMANOLYSIN-LIKE PEPTIDASE"/>
    <property type="match status" value="1"/>
</dbReference>
<dbReference type="Pfam" id="PF01457">
    <property type="entry name" value="Peptidase_M8"/>
    <property type="match status" value="1"/>
</dbReference>
<name>K2MR84_TRYCR</name>
<comment type="catalytic activity">
    <reaction evidence="1">
        <text>Preference for hydrophobic residues at P1 and P1' and basic residues at P2' and P3'. A model nonapeptide is cleaved at -Ala-Tyr-|-Leu-Lys-Lys-.</text>
        <dbReference type="EC" id="3.4.24.36"/>
    </reaction>
</comment>
<dbReference type="GO" id="GO:0007155">
    <property type="term" value="P:cell adhesion"/>
    <property type="evidence" value="ECO:0007669"/>
    <property type="project" value="UniProtKB-KW"/>
</dbReference>
<evidence type="ECO:0000256" key="13">
    <source>
        <dbReference type="ARBA" id="ARBA00023157"/>
    </source>
</evidence>
<gene>
    <name evidence="19" type="ORF">MOQ_008144</name>
</gene>
<reference evidence="19 20" key="1">
    <citation type="journal article" date="2012" name="BMC Genomics">
        <title>Comparative genomic analysis of human infective Trypanosoma cruzi lineages with the bat-restricted subspecies T. cruzi marinkellei.</title>
        <authorList>
            <person name="Franzen O."/>
            <person name="Talavera-Lopez C."/>
            <person name="Ochaya S."/>
            <person name="Butler C.E."/>
            <person name="Messenger L.A."/>
            <person name="Lewis M.D."/>
            <person name="Llewellyn M.S."/>
            <person name="Marinkelle C.J."/>
            <person name="Tyler K.M."/>
            <person name="Miles M.A."/>
            <person name="Andersson B."/>
        </authorList>
    </citation>
    <scope>NUCLEOTIDE SEQUENCE [LARGE SCALE GENOMIC DNA]</scope>
    <source>
        <strain evidence="19 20">B7</strain>
    </source>
</reference>
<dbReference type="AlphaFoldDB" id="K2MR84"/>
<keyword evidence="11" id="KW-0472">Membrane</keyword>
<evidence type="ECO:0000256" key="18">
    <source>
        <dbReference type="SAM" id="MobiDB-lite"/>
    </source>
</evidence>
<dbReference type="GO" id="GO:0016020">
    <property type="term" value="C:membrane"/>
    <property type="evidence" value="ECO:0007669"/>
    <property type="project" value="UniProtKB-SubCell"/>
</dbReference>
<evidence type="ECO:0000256" key="5">
    <source>
        <dbReference type="ARBA" id="ARBA00022723"/>
    </source>
</evidence>
<evidence type="ECO:0000256" key="15">
    <source>
        <dbReference type="PIRSR" id="PIRSR601577-1"/>
    </source>
</evidence>
<evidence type="ECO:0000256" key="2">
    <source>
        <dbReference type="ARBA" id="ARBA00004370"/>
    </source>
</evidence>
<feature type="binding site" evidence="16">
    <location>
        <position position="123"/>
    </location>
    <ligand>
        <name>Zn(2+)</name>
        <dbReference type="ChEBI" id="CHEBI:29105"/>
        <note>catalytic</note>
    </ligand>
</feature>
<evidence type="ECO:0000256" key="10">
    <source>
        <dbReference type="ARBA" id="ARBA00023049"/>
    </source>
</evidence>
<evidence type="ECO:0000256" key="1">
    <source>
        <dbReference type="ARBA" id="ARBA00001249"/>
    </source>
</evidence>
<protein>
    <recommendedName>
        <fullName evidence="17">Leishmanolysin-like peptidase</fullName>
        <ecNumber evidence="17">3.4.24.-</ecNumber>
    </recommendedName>
</protein>
<keyword evidence="10 16" id="KW-0482">Metalloprotease</keyword>
<dbReference type="InterPro" id="IPR001577">
    <property type="entry name" value="Peptidase_M8"/>
</dbReference>
<keyword evidence="7 17" id="KW-0378">Hydrolase</keyword>
<evidence type="ECO:0000256" key="12">
    <source>
        <dbReference type="ARBA" id="ARBA00023145"/>
    </source>
</evidence>
<dbReference type="Gene3D" id="3.10.170.20">
    <property type="match status" value="1"/>
</dbReference>
<dbReference type="PRINTS" id="PR00782">
    <property type="entry name" value="LSHMANOLYSIN"/>
</dbReference>
<proteinExistence type="inferred from homology"/>
<keyword evidence="14" id="KW-0325">Glycoprotein</keyword>
<evidence type="ECO:0000313" key="20">
    <source>
        <dbReference type="Proteomes" id="UP000007350"/>
    </source>
</evidence>
<sequence>MYFYVSAGPTKGSTLAWATSCTELTDGRPVVGVMNYGPKFITDSVYSVRVSAHEIVHSLGFSVELMKERNMLREVKGVRGKEKVLQVSSPKTVEKTREHFNCRSATGMELEDEGGSEGKGSSHWKRRNAKDELMAAKEGIGYYTALTMAALEDTGFYRAIWGTEEPMSWGNNSGCALLTEKCVINGVTKYPEMFCTAKRSLRSCTSDRLGLGYCTLKLYDAPLPPQYQYFSDPEIGGEADLLMDFCPYIELYDNTKCSNGNATVIRGSRVGPRSKCLKGDGLADSMGLTGDVCAEVSCEKGEVSVRYLGDDNWHKCPEGSSITPTGHFTEGRILCPKYDDVCTVIDACRGGGGVSSLLSAFPSIPLILLVLISI</sequence>
<organism evidence="19 20">
    <name type="scientific">Trypanosoma cruzi marinkellei</name>
    <dbReference type="NCBI Taxonomy" id="85056"/>
    <lineage>
        <taxon>Eukaryota</taxon>
        <taxon>Discoba</taxon>
        <taxon>Euglenozoa</taxon>
        <taxon>Kinetoplastea</taxon>
        <taxon>Metakinetoplastina</taxon>
        <taxon>Trypanosomatida</taxon>
        <taxon>Trypanosomatidae</taxon>
        <taxon>Trypanosoma</taxon>
        <taxon>Schizotrypanum</taxon>
    </lineage>
</organism>
<dbReference type="FunFam" id="3.90.132.10:FF:000001">
    <property type="entry name" value="leishmanolysin-like peptidase isoform X2"/>
    <property type="match status" value="1"/>
</dbReference>
<comment type="similarity">
    <text evidence="3 17">Belongs to the peptidase M8 family.</text>
</comment>
<dbReference type="Gene3D" id="2.10.55.10">
    <property type="entry name" value="Leishmanolysin domain 3"/>
    <property type="match status" value="1"/>
</dbReference>
<dbReference type="Gene3D" id="3.90.132.10">
    <property type="entry name" value="Leishmanolysin , domain 2"/>
    <property type="match status" value="1"/>
</dbReference>
<keyword evidence="4 17" id="KW-0645">Protease</keyword>
<dbReference type="GO" id="GO:0005737">
    <property type="term" value="C:cytoplasm"/>
    <property type="evidence" value="ECO:0007669"/>
    <property type="project" value="TreeGrafter"/>
</dbReference>
<evidence type="ECO:0000256" key="14">
    <source>
        <dbReference type="ARBA" id="ARBA00023180"/>
    </source>
</evidence>
<feature type="binding site" evidence="16">
    <location>
        <position position="57"/>
    </location>
    <ligand>
        <name>Zn(2+)</name>
        <dbReference type="ChEBI" id="CHEBI:29105"/>
        <note>catalytic</note>
    </ligand>
</feature>
<keyword evidence="12" id="KW-0865">Zymogen</keyword>
<dbReference type="OrthoDB" id="262619at2759"/>
<keyword evidence="5 16" id="KW-0479">Metal-binding</keyword>
<dbReference type="GO" id="GO:0006508">
    <property type="term" value="P:proteolysis"/>
    <property type="evidence" value="ECO:0007669"/>
    <property type="project" value="UniProtKB-KW"/>
</dbReference>